<evidence type="ECO:0000313" key="1">
    <source>
        <dbReference type="EMBL" id="KAF0026909.1"/>
    </source>
</evidence>
<dbReference type="EMBL" id="VEVO01000019">
    <property type="protein sequence ID" value="KAF0026909.1"/>
    <property type="molecule type" value="Genomic_DNA"/>
</dbReference>
<comment type="caution">
    <text evidence="1">The sequence shown here is derived from an EMBL/GenBank/DDBJ whole genome shotgun (WGS) entry which is preliminary data.</text>
</comment>
<reference evidence="1 2" key="1">
    <citation type="submission" date="2019-06" db="EMBL/GenBank/DDBJ databases">
        <title>Draft genomes of female and male turbot (Scophthalmus maximus).</title>
        <authorList>
            <person name="Xu H."/>
            <person name="Xu X.-W."/>
            <person name="Shao C."/>
            <person name="Chen S."/>
        </authorList>
    </citation>
    <scope>NUCLEOTIDE SEQUENCE [LARGE SCALE GENOMIC DNA]</scope>
    <source>
        <strain evidence="1">Ysfricsl-2016a</strain>
        <tissue evidence="1">Blood</tissue>
    </source>
</reference>
<sequence>MSQTKGLCQDKVNMEVVVSTSQQTINVSLWWDGLQGPTHQICGSERCELAARQRIFGRTVGRFGHVSGMNSRVTLRTIRG</sequence>
<evidence type="ECO:0000313" key="2">
    <source>
        <dbReference type="Proteomes" id="UP000438429"/>
    </source>
</evidence>
<gene>
    <name evidence="1" type="ORF">F2P81_021646</name>
</gene>
<organism evidence="1 2">
    <name type="scientific">Scophthalmus maximus</name>
    <name type="common">Turbot</name>
    <name type="synonym">Psetta maxima</name>
    <dbReference type="NCBI Taxonomy" id="52904"/>
    <lineage>
        <taxon>Eukaryota</taxon>
        <taxon>Metazoa</taxon>
        <taxon>Chordata</taxon>
        <taxon>Craniata</taxon>
        <taxon>Vertebrata</taxon>
        <taxon>Euteleostomi</taxon>
        <taxon>Actinopterygii</taxon>
        <taxon>Neopterygii</taxon>
        <taxon>Teleostei</taxon>
        <taxon>Neoteleostei</taxon>
        <taxon>Acanthomorphata</taxon>
        <taxon>Carangaria</taxon>
        <taxon>Pleuronectiformes</taxon>
        <taxon>Pleuronectoidei</taxon>
        <taxon>Scophthalmidae</taxon>
        <taxon>Scophthalmus</taxon>
    </lineage>
</organism>
<dbReference type="AlphaFoldDB" id="A0A6A4S326"/>
<accession>A0A6A4S326</accession>
<protein>
    <submittedName>
        <fullName evidence="1">Uncharacterized protein</fullName>
    </submittedName>
</protein>
<proteinExistence type="predicted"/>
<name>A0A6A4S326_SCOMX</name>
<dbReference type="Proteomes" id="UP000438429">
    <property type="component" value="Unassembled WGS sequence"/>
</dbReference>